<keyword evidence="6 13" id="KW-0862">Zinc</keyword>
<evidence type="ECO:0000313" key="19">
    <source>
        <dbReference type="Proteomes" id="UP000233748"/>
    </source>
</evidence>
<dbReference type="GO" id="GO:0140664">
    <property type="term" value="F:ATP-dependent DNA damage sensor activity"/>
    <property type="evidence" value="ECO:0007669"/>
    <property type="project" value="InterPro"/>
</dbReference>
<dbReference type="GO" id="GO:0000725">
    <property type="term" value="P:recombinational repair"/>
    <property type="evidence" value="ECO:0007669"/>
    <property type="project" value="UniProtKB-UniRule"/>
</dbReference>
<dbReference type="Gene3D" id="3.30.230.10">
    <property type="match status" value="1"/>
</dbReference>
<keyword evidence="19" id="KW-1185">Reference proteome</keyword>
<comment type="function">
    <text evidence="13">DNA-dependent ATPase involved in processing of recombination intermediates, plays a role in repairing DNA breaks. Stimulates the branch migration of RecA-mediated strand transfer reactions, allowing the 3' invading strand to extend heteroduplex DNA faster. Binds ssDNA in the presence of ADP but not other nucleotides, has ATPase activity that is stimulated by ssDNA and various branched DNA structures, but inhibited by SSB. Does not have RecA's homology-searching function.</text>
</comment>
<feature type="short sequence motif" description="RadA KNRFG motif" evidence="11">
    <location>
        <begin position="266"/>
        <end position="270"/>
    </location>
</feature>
<organism evidence="15 18">
    <name type="scientific">Xanthomonas prunicola</name>
    <dbReference type="NCBI Taxonomy" id="2053930"/>
    <lineage>
        <taxon>Bacteria</taxon>
        <taxon>Pseudomonadati</taxon>
        <taxon>Pseudomonadota</taxon>
        <taxon>Gammaproteobacteria</taxon>
        <taxon>Lysobacterales</taxon>
        <taxon>Lysobacteraceae</taxon>
        <taxon>Xanthomonas</taxon>
    </lineage>
</organism>
<reference evidence="18 19" key="1">
    <citation type="submission" date="2017-11" db="EMBL/GenBank/DDBJ databases">
        <title>Xanthomonas prunicola sp. nov., a novel pathogen that affects nectarine (Prunus persica var. nectarine) trees.</title>
        <authorList>
            <person name="Lopez M."/>
            <person name="Lopez-Soriano P."/>
            <person name="Garita-Cambronero J."/>
            <person name="Beltran C."/>
            <person name="Taghouti G."/>
            <person name="Portier P."/>
            <person name="Cubero J."/>
            <person name="Fischer-Le Saux M."/>
            <person name="Marco-Noales E."/>
        </authorList>
    </citation>
    <scope>NUCLEOTIDE SEQUENCE [LARGE SCALE GENOMIC DNA]</scope>
    <source>
        <strain evidence="15 18">CFBP8353</strain>
        <strain evidence="16 19">CFBP8354</strain>
    </source>
</reference>
<dbReference type="AlphaFoldDB" id="A0A2N3RJH6"/>
<evidence type="ECO:0000313" key="16">
    <source>
        <dbReference type="EMBL" id="PKV16905.1"/>
    </source>
</evidence>
<keyword evidence="3 11" id="KW-0227">DNA damage</keyword>
<dbReference type="EMBL" id="CP096142">
    <property type="protein sequence ID" value="UXA66344.1"/>
    <property type="molecule type" value="Genomic_DNA"/>
</dbReference>
<dbReference type="Proteomes" id="UP000233720">
    <property type="component" value="Unassembled WGS sequence"/>
</dbReference>
<dbReference type="OrthoDB" id="9803906at2"/>
<reference evidence="17" key="2">
    <citation type="submission" date="2022-04" db="EMBL/GenBank/DDBJ databases">
        <title>Xanthomonas prunicola pv. tritici, a pathogen causing a previously unreported foliar disease of wheat.</title>
        <authorList>
            <person name="Clavijo F."/>
            <person name="Curland R.D."/>
            <person name="Dill-Macky R."/>
            <person name="Pereyra S."/>
            <person name="Roman-Reyna V."/>
            <person name="Siri M.I."/>
        </authorList>
    </citation>
    <scope>NUCLEOTIDE SEQUENCE</scope>
    <source>
        <strain evidence="17">CIX249</strain>
    </source>
</reference>
<keyword evidence="2 11" id="KW-0547">Nucleotide-binding</keyword>
<comment type="domain">
    <text evidence="11">The middle region has homology to RecA with ATPase motifs including the RadA KNRFG motif, while the C-terminus is homologous to Lon protease.</text>
</comment>
<evidence type="ECO:0000256" key="1">
    <source>
        <dbReference type="ARBA" id="ARBA00022723"/>
    </source>
</evidence>
<dbReference type="GO" id="GO:0008270">
    <property type="term" value="F:zinc ion binding"/>
    <property type="evidence" value="ECO:0007669"/>
    <property type="project" value="UniProtKB-KW"/>
</dbReference>
<protein>
    <recommendedName>
        <fullName evidence="11 12">DNA repair protein RadA</fullName>
    </recommendedName>
</protein>
<keyword evidence="9 11" id="KW-0238">DNA-binding</keyword>
<evidence type="ECO:0000259" key="14">
    <source>
        <dbReference type="PROSITE" id="PS50162"/>
    </source>
</evidence>
<dbReference type="InterPro" id="IPR004504">
    <property type="entry name" value="DNA_repair_RadA"/>
</dbReference>
<dbReference type="InterPro" id="IPR020568">
    <property type="entry name" value="Ribosomal_Su5_D2-typ_SF"/>
</dbReference>
<evidence type="ECO:0000256" key="3">
    <source>
        <dbReference type="ARBA" id="ARBA00022763"/>
    </source>
</evidence>
<proteinExistence type="inferred from homology"/>
<dbReference type="SUPFAM" id="SSF52540">
    <property type="entry name" value="P-loop containing nucleoside triphosphate hydrolases"/>
    <property type="match status" value="1"/>
</dbReference>
<evidence type="ECO:0000256" key="6">
    <source>
        <dbReference type="ARBA" id="ARBA00022833"/>
    </source>
</evidence>
<dbReference type="EMBL" id="PHKW01000003">
    <property type="protein sequence ID" value="PKV16905.1"/>
    <property type="molecule type" value="Genomic_DNA"/>
</dbReference>
<feature type="binding site" evidence="11">
    <location>
        <begin position="110"/>
        <end position="117"/>
    </location>
    <ligand>
        <name>ATP</name>
        <dbReference type="ChEBI" id="CHEBI:30616"/>
    </ligand>
</feature>
<dbReference type="GO" id="GO:0005829">
    <property type="term" value="C:cytosol"/>
    <property type="evidence" value="ECO:0007669"/>
    <property type="project" value="TreeGrafter"/>
</dbReference>
<dbReference type="Proteomes" id="UP000233748">
    <property type="component" value="Unassembled WGS sequence"/>
</dbReference>
<evidence type="ECO:0000313" key="18">
    <source>
        <dbReference type="Proteomes" id="UP000233720"/>
    </source>
</evidence>
<evidence type="ECO:0000256" key="5">
    <source>
        <dbReference type="ARBA" id="ARBA00022801"/>
    </source>
</evidence>
<dbReference type="GO" id="GO:0005524">
    <property type="term" value="F:ATP binding"/>
    <property type="evidence" value="ECO:0007669"/>
    <property type="project" value="UniProtKB-UniRule"/>
</dbReference>
<dbReference type="RefSeq" id="WP_101363445.1">
    <property type="nucleotide sequence ID" value="NZ_CP094827.1"/>
</dbReference>
<comment type="function">
    <text evidence="11">Plays a role in repairing double-strand DNA breaks, probably involving stabilizing or processing branched DNA or blocked replication forks.</text>
</comment>
<evidence type="ECO:0000256" key="4">
    <source>
        <dbReference type="ARBA" id="ARBA00022771"/>
    </source>
</evidence>
<dbReference type="PANTHER" id="PTHR32472:SF10">
    <property type="entry name" value="DNA REPAIR PROTEIN RADA-LIKE PROTEIN"/>
    <property type="match status" value="1"/>
</dbReference>
<dbReference type="GO" id="GO:0016787">
    <property type="term" value="F:hydrolase activity"/>
    <property type="evidence" value="ECO:0007669"/>
    <property type="project" value="UniProtKB-KW"/>
</dbReference>
<evidence type="ECO:0000256" key="7">
    <source>
        <dbReference type="ARBA" id="ARBA00022840"/>
    </source>
</evidence>
<evidence type="ECO:0000256" key="2">
    <source>
        <dbReference type="ARBA" id="ARBA00022741"/>
    </source>
</evidence>
<dbReference type="CDD" id="cd01121">
    <property type="entry name" value="RadA_SMS_N"/>
    <property type="match status" value="1"/>
</dbReference>
<dbReference type="FunFam" id="3.40.50.300:FF:000050">
    <property type="entry name" value="DNA repair protein RadA"/>
    <property type="match status" value="1"/>
</dbReference>
<dbReference type="SMART" id="SM00382">
    <property type="entry name" value="AAA"/>
    <property type="match status" value="1"/>
</dbReference>
<dbReference type="InterPro" id="IPR041166">
    <property type="entry name" value="Rubredoxin_2"/>
</dbReference>
<evidence type="ECO:0000256" key="12">
    <source>
        <dbReference type="NCBIfam" id="TIGR00416"/>
    </source>
</evidence>
<dbReference type="Pfam" id="PF13481">
    <property type="entry name" value="AAA_25"/>
    <property type="match status" value="1"/>
</dbReference>
<evidence type="ECO:0000256" key="13">
    <source>
        <dbReference type="RuleBase" id="RU003555"/>
    </source>
</evidence>
<dbReference type="GeneID" id="75150640"/>
<dbReference type="PROSITE" id="PS50162">
    <property type="entry name" value="RECA_2"/>
    <property type="match status" value="1"/>
</dbReference>
<dbReference type="Gene3D" id="3.40.50.300">
    <property type="entry name" value="P-loop containing nucleotide triphosphate hydrolases"/>
    <property type="match status" value="1"/>
</dbReference>
<evidence type="ECO:0000256" key="9">
    <source>
        <dbReference type="ARBA" id="ARBA00023125"/>
    </source>
</evidence>
<dbReference type="InterPro" id="IPR014721">
    <property type="entry name" value="Ribsml_uS5_D2-typ_fold_subgr"/>
</dbReference>
<dbReference type="Pfam" id="PF13541">
    <property type="entry name" value="ChlI"/>
    <property type="match status" value="1"/>
</dbReference>
<dbReference type="Pfam" id="PF18073">
    <property type="entry name" value="Zn_ribbon_LapB"/>
    <property type="match status" value="1"/>
</dbReference>
<evidence type="ECO:0000256" key="11">
    <source>
        <dbReference type="HAMAP-Rule" id="MF_01498"/>
    </source>
</evidence>
<keyword evidence="7 11" id="KW-0067">ATP-binding</keyword>
<feature type="region of interest" description="Lon-protease-like" evidence="11">
    <location>
        <begin position="365"/>
        <end position="468"/>
    </location>
</feature>
<dbReference type="PANTHER" id="PTHR32472">
    <property type="entry name" value="DNA REPAIR PROTEIN RADA"/>
    <property type="match status" value="1"/>
</dbReference>
<accession>A0A2N3RJH6</accession>
<keyword evidence="4 13" id="KW-0863">Zinc-finger</keyword>
<dbReference type="PRINTS" id="PR01874">
    <property type="entry name" value="DNAREPAIRADA"/>
</dbReference>
<evidence type="ECO:0000256" key="8">
    <source>
        <dbReference type="ARBA" id="ARBA00023016"/>
    </source>
</evidence>
<keyword evidence="1 11" id="KW-0479">Metal-binding</keyword>
<dbReference type="EMBL" id="PHKV01000003">
    <property type="protein sequence ID" value="PKV12627.1"/>
    <property type="molecule type" value="Genomic_DNA"/>
</dbReference>
<dbReference type="HAMAP" id="MF_01498">
    <property type="entry name" value="RadA_bact"/>
    <property type="match status" value="1"/>
</dbReference>
<evidence type="ECO:0000313" key="17">
    <source>
        <dbReference type="EMBL" id="UXA66344.1"/>
    </source>
</evidence>
<dbReference type="SUPFAM" id="SSF54211">
    <property type="entry name" value="Ribosomal protein S5 domain 2-like"/>
    <property type="match status" value="1"/>
</dbReference>
<dbReference type="InterPro" id="IPR003593">
    <property type="entry name" value="AAA+_ATPase"/>
</dbReference>
<evidence type="ECO:0000256" key="10">
    <source>
        <dbReference type="ARBA" id="ARBA00023204"/>
    </source>
</evidence>
<keyword evidence="10 11" id="KW-0234">DNA repair</keyword>
<keyword evidence="8 11" id="KW-0346">Stress response</keyword>
<dbReference type="InterPro" id="IPR020588">
    <property type="entry name" value="RecA_ATP-bd"/>
</dbReference>
<sequence>MAKSAASKARTAYVCGECGAEYNKWQGQCTECGVWNTLSEIVLESATPGGKASPAASRRSGWAGKAEAPKITALKDVQQSEQARVSTGIGEFDRVLGGGLVEGAVVLIGGDPGIGKSTLLLQALASMAGTLPVLYVTGEESLAQVAGRAVRLDLPLEGLNALAETGIENILQHASVARPKLIVADSVQTLWTESLTAAPGSVSQVRESAARLVRYAKETGTAVFLVGHVTKEGGIAGPRVLEHMVDAVLYFEGESGSRFRLLRAFKNRFGAVNELGVFAMGEKGLKEVSNPSAIFLSGGSTQQPGSCVMVTREGTRPLMVEVQALVDASPLSNPRRVAVGLEQNRLAMLLAVLHRHGGIVVGDQDVFVNVVGGIRVQETAADLPVLLAVLSSLRDRPLSEKTIAFGEVGLSGEIRPVPNGEDRLKEAATHGFKRAIVPRANAPKTTSIKGMEIVAVERLSQALEAAAD</sequence>
<gene>
    <name evidence="11 17" type="primary">radA</name>
    <name evidence="17" type="ORF">M0D43_04765</name>
    <name evidence="15" type="ORF">XpruCFBP8353_11985</name>
    <name evidence="16" type="ORF">XpruCFBP8354_11985</name>
</gene>
<dbReference type="GO" id="GO:0003684">
    <property type="term" value="F:damaged DNA binding"/>
    <property type="evidence" value="ECO:0007669"/>
    <property type="project" value="InterPro"/>
</dbReference>
<evidence type="ECO:0000313" key="15">
    <source>
        <dbReference type="EMBL" id="PKV12627.1"/>
    </source>
</evidence>
<feature type="domain" description="RecA family profile 1" evidence="14">
    <location>
        <begin position="81"/>
        <end position="229"/>
    </location>
</feature>
<keyword evidence="5" id="KW-0378">Hydrolase</keyword>
<name>A0A2N3RJH6_9XANT</name>
<dbReference type="NCBIfam" id="TIGR00416">
    <property type="entry name" value="sms"/>
    <property type="match status" value="1"/>
</dbReference>
<dbReference type="InterPro" id="IPR027417">
    <property type="entry name" value="P-loop_NTPase"/>
</dbReference>
<dbReference type="FunFam" id="3.30.230.10:FF:000011">
    <property type="entry name" value="DNA repair protein RadA"/>
    <property type="match status" value="1"/>
</dbReference>
<dbReference type="Proteomes" id="UP001058381">
    <property type="component" value="Chromosome"/>
</dbReference>
<comment type="similarity">
    <text evidence="11 13">Belongs to the RecA family. RadA subfamily.</text>
</comment>